<gene>
    <name evidence="2" type="ORF">D1223_03795</name>
</gene>
<reference evidence="2 3" key="1">
    <citation type="submission" date="2018-08" db="EMBL/GenBank/DDBJ databases">
        <title>Henriciella mobilis sp. nov., isolated from seawater.</title>
        <authorList>
            <person name="Cheng H."/>
            <person name="Wu Y.-H."/>
            <person name="Xu X.-W."/>
            <person name="Guo L.-L."/>
        </authorList>
    </citation>
    <scope>NUCLEOTIDE SEQUENCE [LARGE SCALE GENOMIC DNA]</scope>
    <source>
        <strain evidence="2 3">JN25</strain>
    </source>
</reference>
<accession>A0A399RP50</accession>
<organism evidence="2 3">
    <name type="scientific">Henriciella mobilis</name>
    <dbReference type="NCBI Taxonomy" id="2305467"/>
    <lineage>
        <taxon>Bacteria</taxon>
        <taxon>Pseudomonadati</taxon>
        <taxon>Pseudomonadota</taxon>
        <taxon>Alphaproteobacteria</taxon>
        <taxon>Hyphomonadales</taxon>
        <taxon>Hyphomonadaceae</taxon>
        <taxon>Henriciella</taxon>
    </lineage>
</organism>
<evidence type="ECO:0000313" key="2">
    <source>
        <dbReference type="EMBL" id="RIJ32978.1"/>
    </source>
</evidence>
<keyword evidence="3" id="KW-1185">Reference proteome</keyword>
<sequence>MSRFPIEKTEGRELPVPEAWRPDLKRLADALVFQSELAGVCQQMVLDPIDTADLDFNRKSIAAYPDTIGALNARAWLSSVYVWQGGHWDLLVDLSTAEGETSDLVFHLKVRERSAVYYVAPGLVYVP</sequence>
<dbReference type="RefSeq" id="WP_119375058.1">
    <property type="nucleotide sequence ID" value="NZ_QWFX01000005.1"/>
</dbReference>
<evidence type="ECO:0000259" key="1">
    <source>
        <dbReference type="Pfam" id="PF24705"/>
    </source>
</evidence>
<dbReference type="InterPro" id="IPR056085">
    <property type="entry name" value="DUF7668"/>
</dbReference>
<name>A0A399RP50_9PROT</name>
<dbReference type="EMBL" id="QWFX01000005">
    <property type="protein sequence ID" value="RIJ32978.1"/>
    <property type="molecule type" value="Genomic_DNA"/>
</dbReference>
<feature type="domain" description="DUF7668" evidence="1">
    <location>
        <begin position="47"/>
        <end position="127"/>
    </location>
</feature>
<protein>
    <recommendedName>
        <fullName evidence="1">DUF7668 domain-containing protein</fullName>
    </recommendedName>
</protein>
<evidence type="ECO:0000313" key="3">
    <source>
        <dbReference type="Proteomes" id="UP000266385"/>
    </source>
</evidence>
<dbReference type="OrthoDB" id="1149888at2"/>
<dbReference type="Proteomes" id="UP000266385">
    <property type="component" value="Unassembled WGS sequence"/>
</dbReference>
<comment type="caution">
    <text evidence="2">The sequence shown here is derived from an EMBL/GenBank/DDBJ whole genome shotgun (WGS) entry which is preliminary data.</text>
</comment>
<dbReference type="Pfam" id="PF24705">
    <property type="entry name" value="DUF7668"/>
    <property type="match status" value="1"/>
</dbReference>
<proteinExistence type="predicted"/>
<dbReference type="AlphaFoldDB" id="A0A399RP50"/>